<dbReference type="AlphaFoldDB" id="A0A1C3VPY2"/>
<dbReference type="PANTHER" id="PTHR23150:SF19">
    <property type="entry name" value="FORMYLGLYCINE-GENERATING ENZYME"/>
    <property type="match status" value="1"/>
</dbReference>
<dbReference type="SUPFAM" id="SSF56436">
    <property type="entry name" value="C-type lectin-like"/>
    <property type="match status" value="1"/>
</dbReference>
<dbReference type="InterPro" id="IPR042095">
    <property type="entry name" value="SUMF_sf"/>
</dbReference>
<reference evidence="3" key="1">
    <citation type="submission" date="2016-08" db="EMBL/GenBank/DDBJ databases">
        <authorList>
            <person name="Varghese N."/>
            <person name="Submissions Spin"/>
        </authorList>
    </citation>
    <scope>NUCLEOTIDE SEQUENCE [LARGE SCALE GENOMIC DNA]</scope>
    <source>
        <strain evidence="3">CCBAU 57015</strain>
    </source>
</reference>
<dbReference type="Gene3D" id="3.90.1580.10">
    <property type="entry name" value="paralog of FGE (formylglycine-generating enzyme)"/>
    <property type="match status" value="1"/>
</dbReference>
<dbReference type="GO" id="GO:0120147">
    <property type="term" value="F:formylglycine-generating oxidase activity"/>
    <property type="evidence" value="ECO:0007669"/>
    <property type="project" value="TreeGrafter"/>
</dbReference>
<name>A0A1C3VPY2_9HYPH</name>
<dbReference type="PANTHER" id="PTHR23150">
    <property type="entry name" value="SULFATASE MODIFYING FACTOR 1, 2"/>
    <property type="match status" value="1"/>
</dbReference>
<evidence type="ECO:0000313" key="2">
    <source>
        <dbReference type="EMBL" id="SCB29657.1"/>
    </source>
</evidence>
<keyword evidence="3" id="KW-1185">Reference proteome</keyword>
<accession>A0A1C3VPY2</accession>
<evidence type="ECO:0000313" key="3">
    <source>
        <dbReference type="Proteomes" id="UP000186228"/>
    </source>
</evidence>
<organism evidence="2 3">
    <name type="scientific">Rhizobium hainanense</name>
    <dbReference type="NCBI Taxonomy" id="52131"/>
    <lineage>
        <taxon>Bacteria</taxon>
        <taxon>Pseudomonadati</taxon>
        <taxon>Pseudomonadota</taxon>
        <taxon>Alphaproteobacteria</taxon>
        <taxon>Hyphomicrobiales</taxon>
        <taxon>Rhizobiaceae</taxon>
        <taxon>Rhizobium/Agrobacterium group</taxon>
        <taxon>Rhizobium</taxon>
    </lineage>
</organism>
<dbReference type="EMBL" id="FMAC01000007">
    <property type="protein sequence ID" value="SCB29657.1"/>
    <property type="molecule type" value="Genomic_DNA"/>
</dbReference>
<dbReference type="STRING" id="52131.GA0061100_107140"/>
<gene>
    <name evidence="2" type="ORF">GA0061100_107140</name>
</gene>
<dbReference type="InterPro" id="IPR005532">
    <property type="entry name" value="SUMF_dom"/>
</dbReference>
<protein>
    <submittedName>
        <fullName evidence="2">Formylglycine-generating enzyme, required for sulfatase activity, contains SUMF1/FGE domain</fullName>
    </submittedName>
</protein>
<proteinExistence type="predicted"/>
<dbReference type="OrthoDB" id="9768004at2"/>
<evidence type="ECO:0000259" key="1">
    <source>
        <dbReference type="Pfam" id="PF03781"/>
    </source>
</evidence>
<dbReference type="InterPro" id="IPR051043">
    <property type="entry name" value="Sulfatase_Mod_Factor_Kinase"/>
</dbReference>
<dbReference type="InterPro" id="IPR016187">
    <property type="entry name" value="CTDL_fold"/>
</dbReference>
<dbReference type="Proteomes" id="UP000186228">
    <property type="component" value="Unassembled WGS sequence"/>
</dbReference>
<sequence>MTGFQEATATGSTPPAKDGLVWIEGGSFLMGSEDFYPEEGPVHRVRVDGFFMDATPVTNRDFSRFVTDTGYVTVAEQAPDPSLYPGADPAVLQPGSLVFRAPKSPGDMRFWGDWWRYVAGACWHRPDGILSLSEEMMDYPVVQVCHADAEAYARWAGKVLPSEAEWEFAARGGIDGATFAWGEEFEPDGHRMANVWDGNFPMADPAGKAKFGTTPVGAFPANGYGLSDMIGNVWEWTDDYWTDRHPDDAAKPCCIPINPRIVTAEQSYDPRQPAIRIPRKILKGGSHLCAPSYCRRYRPAARHPEMIDSATTHVGFRCVLRLADKPCLEPRSVGIECL</sequence>
<feature type="domain" description="Sulfatase-modifying factor enzyme-like" evidence="1">
    <location>
        <begin position="18"/>
        <end position="319"/>
    </location>
</feature>
<dbReference type="RefSeq" id="WP_075854918.1">
    <property type="nucleotide sequence ID" value="NZ_FMAC01000007.1"/>
</dbReference>
<dbReference type="Pfam" id="PF03781">
    <property type="entry name" value="FGE-sulfatase"/>
    <property type="match status" value="1"/>
</dbReference>